<dbReference type="Gene3D" id="3.40.309.10">
    <property type="entry name" value="Aldehyde Dehydrogenase, Chain A, domain 2"/>
    <property type="match status" value="1"/>
</dbReference>
<feature type="active site" evidence="3">
    <location>
        <position position="254"/>
    </location>
</feature>
<dbReference type="PANTHER" id="PTHR11699">
    <property type="entry name" value="ALDEHYDE DEHYDROGENASE-RELATED"/>
    <property type="match status" value="1"/>
</dbReference>
<keyword evidence="7" id="KW-1185">Reference proteome</keyword>
<dbReference type="FunFam" id="3.40.605.10:FF:000007">
    <property type="entry name" value="NAD/NADP-dependent betaine aldehyde dehydrogenase"/>
    <property type="match status" value="1"/>
</dbReference>
<reference evidence="6" key="2">
    <citation type="submission" date="2021-01" db="UniProtKB">
        <authorList>
            <consortium name="EnsemblMetazoa"/>
        </authorList>
    </citation>
    <scope>IDENTIFICATION</scope>
</reference>
<proteinExistence type="inferred from homology"/>
<dbReference type="AlphaFoldDB" id="A0A7M7PQI9"/>
<protein>
    <recommendedName>
        <fullName evidence="5">Aldehyde dehydrogenase domain-containing protein</fullName>
    </recommendedName>
</protein>
<dbReference type="NCBIfam" id="NF009725">
    <property type="entry name" value="PRK13252.1"/>
    <property type="match status" value="1"/>
</dbReference>
<keyword evidence="2 4" id="KW-0560">Oxidoreductase</keyword>
<dbReference type="InterPro" id="IPR015590">
    <property type="entry name" value="Aldehyde_DH_dom"/>
</dbReference>
<evidence type="ECO:0000313" key="7">
    <source>
        <dbReference type="Proteomes" id="UP000007110"/>
    </source>
</evidence>
<evidence type="ECO:0000259" key="5">
    <source>
        <dbReference type="Pfam" id="PF00171"/>
    </source>
</evidence>
<name>A0A7M7PQI9_STRPU</name>
<feature type="domain" description="Aldehyde dehydrogenase" evidence="5">
    <location>
        <begin position="25"/>
        <end position="482"/>
    </location>
</feature>
<comment type="similarity">
    <text evidence="1 4">Belongs to the aldehyde dehydrogenase family.</text>
</comment>
<dbReference type="GeneID" id="580956"/>
<evidence type="ECO:0000256" key="3">
    <source>
        <dbReference type="PROSITE-ProRule" id="PRU10007"/>
    </source>
</evidence>
<dbReference type="FunFam" id="3.40.605.10:FF:000026">
    <property type="entry name" value="Aldehyde dehydrogenase, putative"/>
    <property type="match status" value="1"/>
</dbReference>
<evidence type="ECO:0000256" key="4">
    <source>
        <dbReference type="RuleBase" id="RU003345"/>
    </source>
</evidence>
<dbReference type="InterPro" id="IPR016162">
    <property type="entry name" value="Ald_DH_N"/>
</dbReference>
<dbReference type="GO" id="GO:0047105">
    <property type="term" value="F:4-trimethylammoniobutyraldehyde dehydrogenase activity"/>
    <property type="evidence" value="ECO:0000318"/>
    <property type="project" value="GO_Central"/>
</dbReference>
<dbReference type="KEGG" id="spu:580956"/>
<evidence type="ECO:0000313" key="6">
    <source>
        <dbReference type="EnsemblMetazoa" id="XP_030853580"/>
    </source>
</evidence>
<sequence>MTDPVLTAPLNFIDGERVPPTNTDDSQDFKVYEPATGKVLCECKSASEEDVDRAVQSAKAAFEVWSEVPALERGRVLQKVARKLEERLEELAVWETRNNGKPIWEAREDIKNIVECLDYFGGLAPGIVGEHVPCAGGSFGYTRREPLGVCGGIGAWNYPLPNIGWKAAPALACGNTMVYKPSPFTPITAPILAEIFIECGLPKGAFNVVQGQGQTGEYLSKHPDVAKVSFTGSVPTGKKIMQSCSNRVAKLTLELGGKSPLIIFNDADMDNAIKGAMLANFLTQGQVCCNGTRVYVQKDIHEKFLESFVNKTKTLKIGDPLKEDTMMGAVINEGQMSKILGYIDGAKKEGATVHCGGGKHSTSDPNCQEGFYVSPTVLSVDDKMTIAREEVFGPVVCVMPFDTEEEAIQRANDTDYGLASGVFTSDIKRAHRVASKLQAGFCWINNYNMNPFGLPFGGYKQSGFGRENALDTINHFTQVKSVYVEMGDIDCPY</sequence>
<evidence type="ECO:0000256" key="2">
    <source>
        <dbReference type="ARBA" id="ARBA00023002"/>
    </source>
</evidence>
<dbReference type="Gene3D" id="3.40.605.10">
    <property type="entry name" value="Aldehyde Dehydrogenase, Chain A, domain 1"/>
    <property type="match status" value="1"/>
</dbReference>
<organism evidence="6 7">
    <name type="scientific">Strongylocentrotus purpuratus</name>
    <name type="common">Purple sea urchin</name>
    <dbReference type="NCBI Taxonomy" id="7668"/>
    <lineage>
        <taxon>Eukaryota</taxon>
        <taxon>Metazoa</taxon>
        <taxon>Echinodermata</taxon>
        <taxon>Eleutherozoa</taxon>
        <taxon>Echinozoa</taxon>
        <taxon>Echinoidea</taxon>
        <taxon>Euechinoidea</taxon>
        <taxon>Echinacea</taxon>
        <taxon>Camarodonta</taxon>
        <taxon>Echinidea</taxon>
        <taxon>Strongylocentrotidae</taxon>
        <taxon>Strongylocentrotus</taxon>
    </lineage>
</organism>
<accession>A0A7M7PQI9</accession>
<dbReference type="InterPro" id="IPR029510">
    <property type="entry name" value="Ald_DH_CS_GLU"/>
</dbReference>
<dbReference type="InterPro" id="IPR016163">
    <property type="entry name" value="Ald_DH_C"/>
</dbReference>
<dbReference type="EnsemblMetazoa" id="XM_030997720">
    <property type="protein sequence ID" value="XP_030853580"/>
    <property type="gene ID" value="LOC580956"/>
</dbReference>
<dbReference type="Pfam" id="PF00171">
    <property type="entry name" value="Aldedh"/>
    <property type="match status" value="1"/>
</dbReference>
<dbReference type="InterPro" id="IPR016160">
    <property type="entry name" value="Ald_DH_CS_CYS"/>
</dbReference>
<dbReference type="InParanoid" id="A0A7M7PQI9"/>
<evidence type="ECO:0000256" key="1">
    <source>
        <dbReference type="ARBA" id="ARBA00009986"/>
    </source>
</evidence>
<dbReference type="CDD" id="cd07090">
    <property type="entry name" value="ALDH_F9_TMBADH"/>
    <property type="match status" value="1"/>
</dbReference>
<dbReference type="Proteomes" id="UP000007110">
    <property type="component" value="Unassembled WGS sequence"/>
</dbReference>
<dbReference type="PROSITE" id="PS00070">
    <property type="entry name" value="ALDEHYDE_DEHYDR_CYS"/>
    <property type="match status" value="1"/>
</dbReference>
<dbReference type="RefSeq" id="XP_030853580.1">
    <property type="nucleotide sequence ID" value="XM_030997720.1"/>
</dbReference>
<dbReference type="OMA" id="GQAICEH"/>
<dbReference type="GO" id="GO:0019145">
    <property type="term" value="F:aminobutyraldehyde dehydrogenase (NAD+) activity"/>
    <property type="evidence" value="ECO:0000318"/>
    <property type="project" value="GO_Central"/>
</dbReference>
<dbReference type="OrthoDB" id="310895at2759"/>
<dbReference type="InterPro" id="IPR016161">
    <property type="entry name" value="Ald_DH/histidinol_DH"/>
</dbReference>
<dbReference type="SUPFAM" id="SSF53720">
    <property type="entry name" value="ALDH-like"/>
    <property type="match status" value="1"/>
</dbReference>
<dbReference type="PROSITE" id="PS00687">
    <property type="entry name" value="ALDEHYDE_DEHYDR_GLU"/>
    <property type="match status" value="1"/>
</dbReference>
<dbReference type="FunFam" id="3.40.309.10:FF:000012">
    <property type="entry name" value="Betaine aldehyde dehydrogenase"/>
    <property type="match status" value="1"/>
</dbReference>
<reference evidence="7" key="1">
    <citation type="submission" date="2015-02" db="EMBL/GenBank/DDBJ databases">
        <title>Genome sequencing for Strongylocentrotus purpuratus.</title>
        <authorList>
            <person name="Murali S."/>
            <person name="Liu Y."/>
            <person name="Vee V."/>
            <person name="English A."/>
            <person name="Wang M."/>
            <person name="Skinner E."/>
            <person name="Han Y."/>
            <person name="Muzny D.M."/>
            <person name="Worley K.C."/>
            <person name="Gibbs R.A."/>
        </authorList>
    </citation>
    <scope>NUCLEOTIDE SEQUENCE</scope>
</reference>
<dbReference type="FunCoup" id="A0A7M7PQI9">
    <property type="interactions" value="873"/>
</dbReference>